<dbReference type="InterPro" id="IPR005807">
    <property type="entry name" value="SecE_bac"/>
</dbReference>
<evidence type="ECO:0000256" key="6">
    <source>
        <dbReference type="ARBA" id="ARBA00022989"/>
    </source>
</evidence>
<keyword evidence="4 9" id="KW-0812">Transmembrane</keyword>
<keyword evidence="6 9" id="KW-1133">Transmembrane helix</keyword>
<dbReference type="Proteomes" id="UP000287388">
    <property type="component" value="Chromosome"/>
</dbReference>
<organism evidence="11 13">
    <name type="scientific">Brevundimonas diminuta</name>
    <name type="common">Pseudomonas diminuta</name>
    <dbReference type="NCBI Taxonomy" id="293"/>
    <lineage>
        <taxon>Bacteria</taxon>
        <taxon>Pseudomonadati</taxon>
        <taxon>Pseudomonadota</taxon>
        <taxon>Alphaproteobacteria</taxon>
        <taxon>Caulobacterales</taxon>
        <taxon>Caulobacteraceae</taxon>
        <taxon>Brevundimonas</taxon>
    </lineage>
</organism>
<keyword evidence="5 9" id="KW-0653">Protein transport</keyword>
<keyword evidence="3 9" id="KW-1003">Cell membrane</keyword>
<feature type="region of interest" description="Disordered" evidence="10">
    <location>
        <begin position="8"/>
        <end position="30"/>
    </location>
</feature>
<evidence type="ECO:0000313" key="12">
    <source>
        <dbReference type="EMBL" id="QAT15514.1"/>
    </source>
</evidence>
<dbReference type="PANTHER" id="PTHR33910:SF1">
    <property type="entry name" value="PROTEIN TRANSLOCASE SUBUNIT SECE"/>
    <property type="match status" value="1"/>
</dbReference>
<comment type="subunit">
    <text evidence="9">Component of the Sec protein translocase complex. Heterotrimer consisting of SecY, SecE and SecG subunits. The heterotrimers can form oligomers, although 1 heterotrimer is thought to be able to translocate proteins. Interacts with the ribosome. Interacts with SecDF, and other proteins may be involved. Interacts with SecA.</text>
</comment>
<dbReference type="GO" id="GO:0009306">
    <property type="term" value="P:protein secretion"/>
    <property type="evidence" value="ECO:0007669"/>
    <property type="project" value="UniProtKB-UniRule"/>
</dbReference>
<dbReference type="GO" id="GO:0065002">
    <property type="term" value="P:intracellular protein transmembrane transport"/>
    <property type="evidence" value="ECO:0007669"/>
    <property type="project" value="UniProtKB-UniRule"/>
</dbReference>
<evidence type="ECO:0000256" key="1">
    <source>
        <dbReference type="ARBA" id="ARBA00004370"/>
    </source>
</evidence>
<dbReference type="Proteomes" id="UP000197024">
    <property type="component" value="Chromosome"/>
</dbReference>
<dbReference type="Gene3D" id="1.20.5.1030">
    <property type="entry name" value="Preprotein translocase secy subunit"/>
    <property type="match status" value="1"/>
</dbReference>
<reference evidence="11 13" key="2">
    <citation type="submission" date="2017-06" db="EMBL/GenBank/DDBJ databases">
        <authorList>
            <person name="Kim H.J."/>
            <person name="Triplett B.A."/>
        </authorList>
    </citation>
    <scope>NUCLEOTIDE SEQUENCE [LARGE SCALE GENOMIC DNA]</scope>
    <source>
        <strain evidence="11 13">BZC3</strain>
    </source>
</reference>
<evidence type="ECO:0000256" key="3">
    <source>
        <dbReference type="ARBA" id="ARBA00022475"/>
    </source>
</evidence>
<dbReference type="EMBL" id="CP035093">
    <property type="protein sequence ID" value="QAT15514.1"/>
    <property type="molecule type" value="Genomic_DNA"/>
</dbReference>
<evidence type="ECO:0000256" key="8">
    <source>
        <dbReference type="ARBA" id="ARBA00023136"/>
    </source>
</evidence>
<dbReference type="GO" id="GO:0006605">
    <property type="term" value="P:protein targeting"/>
    <property type="evidence" value="ECO:0007669"/>
    <property type="project" value="UniProtKB-UniRule"/>
</dbReference>
<dbReference type="PANTHER" id="PTHR33910">
    <property type="entry name" value="PROTEIN TRANSLOCASE SUBUNIT SECE"/>
    <property type="match status" value="1"/>
</dbReference>
<evidence type="ECO:0000313" key="14">
    <source>
        <dbReference type="Proteomes" id="UP000287388"/>
    </source>
</evidence>
<dbReference type="GO" id="GO:0005886">
    <property type="term" value="C:plasma membrane"/>
    <property type="evidence" value="ECO:0007669"/>
    <property type="project" value="UniProtKB-SubCell"/>
</dbReference>
<dbReference type="EMBL" id="CP021995">
    <property type="protein sequence ID" value="ASD25780.1"/>
    <property type="molecule type" value="Genomic_DNA"/>
</dbReference>
<dbReference type="Pfam" id="PF00584">
    <property type="entry name" value="SecE"/>
    <property type="match status" value="1"/>
</dbReference>
<evidence type="ECO:0000256" key="7">
    <source>
        <dbReference type="ARBA" id="ARBA00023010"/>
    </source>
</evidence>
<gene>
    <name evidence="9 11" type="primary">secE</name>
    <name evidence="11" type="ORF">CD943_02075</name>
    <name evidence="12" type="ORF">EQG53_14825</name>
</gene>
<keyword evidence="7 9" id="KW-0811">Translocation</keyword>
<evidence type="ECO:0000313" key="13">
    <source>
        <dbReference type="Proteomes" id="UP000197024"/>
    </source>
</evidence>
<protein>
    <recommendedName>
        <fullName evidence="9">Protein translocase subunit SecE</fullName>
    </recommendedName>
</protein>
<dbReference type="AlphaFoldDB" id="A0A246KM69"/>
<evidence type="ECO:0000313" key="11">
    <source>
        <dbReference type="EMBL" id="ASD25780.1"/>
    </source>
</evidence>
<dbReference type="GO" id="GO:0008320">
    <property type="term" value="F:protein transmembrane transporter activity"/>
    <property type="evidence" value="ECO:0007669"/>
    <property type="project" value="UniProtKB-UniRule"/>
</dbReference>
<evidence type="ECO:0000256" key="5">
    <source>
        <dbReference type="ARBA" id="ARBA00022927"/>
    </source>
</evidence>
<evidence type="ECO:0000256" key="2">
    <source>
        <dbReference type="ARBA" id="ARBA00022448"/>
    </source>
</evidence>
<dbReference type="InterPro" id="IPR038379">
    <property type="entry name" value="SecE_sf"/>
</dbReference>
<comment type="function">
    <text evidence="9">Essential subunit of the Sec protein translocation channel SecYEG. Clamps together the 2 halves of SecY. May contact the channel plug during translocation.</text>
</comment>
<reference evidence="11 13" key="1">
    <citation type="submission" date="2017-06" db="EMBL/GenBank/DDBJ databases">
        <title>Biodegradation of gentamicin by bacterial consortia AMQD4 in synthetic medium and raw gentamicin sewage.</title>
        <authorList>
            <person name="Chang H."/>
            <person name="Feng Y."/>
            <person name="Li Z."/>
            <person name="Xue J."/>
            <person name="Cheng D."/>
        </authorList>
    </citation>
    <scope>NUCLEOTIDE SEQUENCE [LARGE SCALE GENOMIC DNA]</scope>
    <source>
        <strain evidence="11 13">BZC3</strain>
    </source>
</reference>
<keyword evidence="8 9" id="KW-0472">Membrane</keyword>
<dbReference type="KEGG" id="bdm:EQG53_14825"/>
<dbReference type="STRING" id="293.GCA_000988015_01446"/>
<dbReference type="NCBIfam" id="TIGR00964">
    <property type="entry name" value="secE_bact"/>
    <property type="match status" value="1"/>
</dbReference>
<proteinExistence type="inferred from homology"/>
<name>A0A246KM69_BREDI</name>
<evidence type="ECO:0000256" key="4">
    <source>
        <dbReference type="ARBA" id="ARBA00022692"/>
    </source>
</evidence>
<evidence type="ECO:0000256" key="10">
    <source>
        <dbReference type="SAM" id="MobiDB-lite"/>
    </source>
</evidence>
<reference evidence="12 14" key="3">
    <citation type="submission" date="2019-01" db="EMBL/GenBank/DDBJ databases">
        <title>Brevundimonas diminuta Genome sequencing and assembly.</title>
        <authorList>
            <person name="Chen H."/>
        </authorList>
    </citation>
    <scope>NUCLEOTIDE SEQUENCE [LARGE SCALE GENOMIC DNA]</scope>
    <source>
        <strain evidence="12">ATCC</strain>
        <strain evidence="14">ATCC(B) 19146</strain>
    </source>
</reference>
<evidence type="ECO:0000256" key="9">
    <source>
        <dbReference type="HAMAP-Rule" id="MF_00422"/>
    </source>
</evidence>
<comment type="subcellular location">
    <subcellularLocation>
        <location evidence="9">Cell membrane</location>
        <topology evidence="9">Single-pass membrane protein</topology>
    </subcellularLocation>
    <subcellularLocation>
        <location evidence="1">Membrane</location>
    </subcellularLocation>
</comment>
<dbReference type="InterPro" id="IPR001901">
    <property type="entry name" value="Translocase_SecE/Sec61-g"/>
</dbReference>
<accession>A0A246KM69</accession>
<sequence length="112" mass="12289">MWSSRIQRLKRRQMAKAKTPGGRRTTGTKTAAAAQGAATVAVDAPAPKKKTSIPQFISEVRAEARKIVWPSRKETWITSVMVFIMVLIAAAFFWIVDTGLGFASRIILSLGQ</sequence>
<dbReference type="HAMAP" id="MF_00422">
    <property type="entry name" value="SecE"/>
    <property type="match status" value="1"/>
</dbReference>
<feature type="compositionally biased region" description="Low complexity" evidence="10">
    <location>
        <begin position="16"/>
        <end position="30"/>
    </location>
</feature>
<feature type="transmembrane region" description="Helical" evidence="9">
    <location>
        <begin position="75"/>
        <end position="96"/>
    </location>
</feature>
<comment type="similarity">
    <text evidence="9">Belongs to the SecE/SEC61-gamma family.</text>
</comment>
<keyword evidence="2 9" id="KW-0813">Transport</keyword>
<dbReference type="GO" id="GO:0043952">
    <property type="term" value="P:protein transport by the Sec complex"/>
    <property type="evidence" value="ECO:0007669"/>
    <property type="project" value="UniProtKB-UniRule"/>
</dbReference>